<organism evidence="2 3">
    <name type="scientific">Archangium minus</name>
    <dbReference type="NCBI Taxonomy" id="83450"/>
    <lineage>
        <taxon>Bacteria</taxon>
        <taxon>Pseudomonadati</taxon>
        <taxon>Myxococcota</taxon>
        <taxon>Myxococcia</taxon>
        <taxon>Myxococcales</taxon>
        <taxon>Cystobacterineae</taxon>
        <taxon>Archangiaceae</taxon>
        <taxon>Archangium</taxon>
    </lineage>
</organism>
<feature type="transmembrane region" description="Helical" evidence="1">
    <location>
        <begin position="12"/>
        <end position="37"/>
    </location>
</feature>
<dbReference type="Pfam" id="PF03350">
    <property type="entry name" value="UPF0114"/>
    <property type="match status" value="1"/>
</dbReference>
<keyword evidence="3" id="KW-1185">Reference proteome</keyword>
<accession>A0ABY9X1A2</accession>
<protein>
    <submittedName>
        <fullName evidence="2">YqhA family protein</fullName>
    </submittedName>
</protein>
<gene>
    <name evidence="2" type="ORF">F0U60_37315</name>
</gene>
<evidence type="ECO:0000256" key="1">
    <source>
        <dbReference type="SAM" id="Phobius"/>
    </source>
</evidence>
<feature type="transmembrane region" description="Helical" evidence="1">
    <location>
        <begin position="78"/>
        <end position="96"/>
    </location>
</feature>
<dbReference type="Proteomes" id="UP001611383">
    <property type="component" value="Chromosome"/>
</dbReference>
<reference evidence="2 3" key="1">
    <citation type="submission" date="2019-08" db="EMBL/GenBank/DDBJ databases">
        <title>Archangium and Cystobacter genomes.</title>
        <authorList>
            <person name="Chen I.-C.K."/>
            <person name="Wielgoss S."/>
        </authorList>
    </citation>
    <scope>NUCLEOTIDE SEQUENCE [LARGE SCALE GENOMIC DNA]</scope>
    <source>
        <strain evidence="2 3">Cbm 6</strain>
    </source>
</reference>
<evidence type="ECO:0000313" key="2">
    <source>
        <dbReference type="EMBL" id="WNG49148.1"/>
    </source>
</evidence>
<dbReference type="PIRSF" id="PIRSF026509">
    <property type="entry name" value="UCP026509"/>
    <property type="match status" value="1"/>
</dbReference>
<dbReference type="PANTHER" id="PTHR31721">
    <property type="entry name" value="OS06G0710300 PROTEIN"/>
    <property type="match status" value="1"/>
</dbReference>
<keyword evidence="1" id="KW-1133">Transmembrane helix</keyword>
<dbReference type="InterPro" id="IPR005134">
    <property type="entry name" value="UPF0114"/>
</dbReference>
<feature type="transmembrane region" description="Helical" evidence="1">
    <location>
        <begin position="152"/>
        <end position="169"/>
    </location>
</feature>
<sequence>MKKLERAFESALWASRLVMLGGVTFSTLMALAAFYMATVDALLLPELMWAYSDAALTAEQRSEVRAKALTLIVKSVDGYVITAILIIFSLGLYEFFISKLDVARESPLAPRLLHIGGLEDLKERIAKLLVLVLVIEFFQRALLLRIDRALDLLYLALGIVLIGLTLYLGKLKPRGGSEMH</sequence>
<dbReference type="PANTHER" id="PTHR31721:SF4">
    <property type="entry name" value="OS06G0710300 PROTEIN"/>
    <property type="match status" value="1"/>
</dbReference>
<dbReference type="RefSeq" id="WP_395806821.1">
    <property type="nucleotide sequence ID" value="NZ_CP043494.1"/>
</dbReference>
<evidence type="ECO:0000313" key="3">
    <source>
        <dbReference type="Proteomes" id="UP001611383"/>
    </source>
</evidence>
<keyword evidence="1" id="KW-0812">Transmembrane</keyword>
<keyword evidence="1" id="KW-0472">Membrane</keyword>
<name>A0ABY9X1A2_9BACT</name>
<dbReference type="EMBL" id="CP043494">
    <property type="protein sequence ID" value="WNG49148.1"/>
    <property type="molecule type" value="Genomic_DNA"/>
</dbReference>
<proteinExistence type="predicted"/>